<dbReference type="STRING" id="1344416.A0A139A575"/>
<dbReference type="GO" id="GO:0051287">
    <property type="term" value="F:NAD binding"/>
    <property type="evidence" value="ECO:0007669"/>
    <property type="project" value="InterPro"/>
</dbReference>
<dbReference type="InterPro" id="IPR036291">
    <property type="entry name" value="NAD(P)-bd_dom_sf"/>
</dbReference>
<feature type="domain" description="D-isomer specific 2-hydroxyacid dehydrogenase NAD-binding" evidence="7">
    <location>
        <begin position="163"/>
        <end position="339"/>
    </location>
</feature>
<dbReference type="EMBL" id="KQ965794">
    <property type="protein sequence ID" value="KXS11940.1"/>
    <property type="molecule type" value="Genomic_DNA"/>
</dbReference>
<dbReference type="InterPro" id="IPR029753">
    <property type="entry name" value="D-isomer_DH_CS"/>
</dbReference>
<dbReference type="PROSITE" id="PS00670">
    <property type="entry name" value="D_2_HYDROXYACID_DH_2"/>
    <property type="match status" value="1"/>
</dbReference>
<dbReference type="Gene3D" id="3.30.70.260">
    <property type="match status" value="1"/>
</dbReference>
<evidence type="ECO:0000256" key="2">
    <source>
        <dbReference type="ARBA" id="ARBA00023002"/>
    </source>
</evidence>
<dbReference type="OrthoDB" id="418179at2759"/>
<evidence type="ECO:0008006" key="10">
    <source>
        <dbReference type="Google" id="ProtNLM"/>
    </source>
</evidence>
<name>A0A139A575_GONPJ</name>
<dbReference type="SUPFAM" id="SSF52283">
    <property type="entry name" value="Formate/glycerate dehydrogenase catalytic domain-like"/>
    <property type="match status" value="1"/>
</dbReference>
<dbReference type="GO" id="GO:0004617">
    <property type="term" value="F:phosphoglycerate dehydrogenase activity"/>
    <property type="evidence" value="ECO:0007669"/>
    <property type="project" value="UniProtKB-ARBA"/>
</dbReference>
<dbReference type="InterPro" id="IPR006139">
    <property type="entry name" value="D-isomer_2_OHA_DH_cat_dom"/>
</dbReference>
<proteinExistence type="inferred from homology"/>
<dbReference type="InterPro" id="IPR045865">
    <property type="entry name" value="ACT-like_dom_sf"/>
</dbReference>
<dbReference type="Proteomes" id="UP000070544">
    <property type="component" value="Unassembled WGS sequence"/>
</dbReference>
<dbReference type="CDD" id="cd12176">
    <property type="entry name" value="PGDH_3"/>
    <property type="match status" value="1"/>
</dbReference>
<evidence type="ECO:0000313" key="8">
    <source>
        <dbReference type="EMBL" id="KXS11940.1"/>
    </source>
</evidence>
<dbReference type="Pfam" id="PF00389">
    <property type="entry name" value="2-Hacid_dh"/>
    <property type="match status" value="1"/>
</dbReference>
<dbReference type="FunFam" id="3.40.50.720:FF:000041">
    <property type="entry name" value="D-3-phosphoglycerate dehydrogenase"/>
    <property type="match status" value="1"/>
</dbReference>
<keyword evidence="9" id="KW-1185">Reference proteome</keyword>
<dbReference type="Pfam" id="PF02826">
    <property type="entry name" value="2-Hacid_dh_C"/>
    <property type="match status" value="1"/>
</dbReference>
<feature type="domain" description="D-isomer specific 2-hydroxyacid dehydrogenase catalytic" evidence="6">
    <location>
        <begin position="58"/>
        <end position="371"/>
    </location>
</feature>
<dbReference type="InterPro" id="IPR006140">
    <property type="entry name" value="D-isomer_DH_NAD-bd"/>
</dbReference>
<dbReference type="InterPro" id="IPR050223">
    <property type="entry name" value="D-isomer_2-hydroxyacid_DH"/>
</dbReference>
<reference evidence="8 9" key="1">
    <citation type="journal article" date="2015" name="Genome Biol. Evol.">
        <title>Phylogenomic analyses indicate that early fungi evolved digesting cell walls of algal ancestors of land plants.</title>
        <authorList>
            <person name="Chang Y."/>
            <person name="Wang S."/>
            <person name="Sekimoto S."/>
            <person name="Aerts A.L."/>
            <person name="Choi C."/>
            <person name="Clum A."/>
            <person name="LaButti K.M."/>
            <person name="Lindquist E.A."/>
            <person name="Yee Ngan C."/>
            <person name="Ohm R.A."/>
            <person name="Salamov A.A."/>
            <person name="Grigoriev I.V."/>
            <person name="Spatafora J.W."/>
            <person name="Berbee M.L."/>
        </authorList>
    </citation>
    <scope>NUCLEOTIDE SEQUENCE [LARGE SCALE GENOMIC DNA]</scope>
    <source>
        <strain evidence="8 9">JEL478</strain>
    </source>
</reference>
<dbReference type="Gene3D" id="3.40.50.720">
    <property type="entry name" value="NAD(P)-binding Rossmann-like Domain"/>
    <property type="match status" value="2"/>
</dbReference>
<dbReference type="SUPFAM" id="SSF55021">
    <property type="entry name" value="ACT-like"/>
    <property type="match status" value="1"/>
</dbReference>
<organism evidence="8 9">
    <name type="scientific">Gonapodya prolifera (strain JEL478)</name>
    <name type="common">Monoblepharis prolifera</name>
    <dbReference type="NCBI Taxonomy" id="1344416"/>
    <lineage>
        <taxon>Eukaryota</taxon>
        <taxon>Fungi</taxon>
        <taxon>Fungi incertae sedis</taxon>
        <taxon>Chytridiomycota</taxon>
        <taxon>Chytridiomycota incertae sedis</taxon>
        <taxon>Monoblepharidomycetes</taxon>
        <taxon>Monoblepharidales</taxon>
        <taxon>Gonapodyaceae</taxon>
        <taxon>Gonapodya</taxon>
    </lineage>
</organism>
<protein>
    <recommendedName>
        <fullName evidence="10">Phosphoglycerate dehydrogenase</fullName>
    </recommendedName>
</protein>
<evidence type="ECO:0000259" key="6">
    <source>
        <dbReference type="Pfam" id="PF00389"/>
    </source>
</evidence>
<evidence type="ECO:0000256" key="1">
    <source>
        <dbReference type="ARBA" id="ARBA00005854"/>
    </source>
</evidence>
<evidence type="ECO:0000256" key="5">
    <source>
        <dbReference type="RuleBase" id="RU003719"/>
    </source>
</evidence>
<sequence length="458" mass="49133">MADPIPIPSHARGSTQEATLFSSVPLNGLASSLDSLSTSPTHRRTKSLRPFDTSEIKVLLVENVSSTAVNLFKAAGYQVEHHPKALPPDVLKAKLASGVHALGIRSKTHLTADVLRSASKLLVVGCFCIGTNQVDLDYAANHGIAVFNSPFSNTRSVAEMVIGEMIALARQVGDRNKEMHGGVWNKVAQQCWELRGKRIGIIGYGHIGSQLSVLAEAMGMQVLSYDIVHLVQLGVARSCTTLEELLKSADFVTLHVPETPETKNMIGAREIALMKKGSYLINASRGTVVDLKALAAALKEGHLAGAAVDVFPVEPAANGTGFETELIGCPNTMLTPHIGGSTEEAQSAIGVEVATALTKYLNFGSTAGSVNFPEVDLRPPVEGTMAVRVVNVHRNVPGVLKQINKILSEYQIDKQTCDSRGEVAYLVADITLDREEELGRISKSITEISENLLTRLLY</sequence>
<dbReference type="PROSITE" id="PS00065">
    <property type="entry name" value="D_2_HYDROXYACID_DH_1"/>
    <property type="match status" value="1"/>
</dbReference>
<dbReference type="PANTHER" id="PTHR10996:SF282">
    <property type="entry name" value="D-3-PHOSPHOGLYCERATE DEHYDROGENASE 1-RELATED"/>
    <property type="match status" value="1"/>
</dbReference>
<dbReference type="OMA" id="SKGCWEV"/>
<evidence type="ECO:0000256" key="3">
    <source>
        <dbReference type="ARBA" id="ARBA00023027"/>
    </source>
</evidence>
<dbReference type="AlphaFoldDB" id="A0A139A575"/>
<comment type="pathway">
    <text evidence="4">Amino-acid biosynthesis.</text>
</comment>
<dbReference type="InterPro" id="IPR029752">
    <property type="entry name" value="D-isomer_DH_CS1"/>
</dbReference>
<gene>
    <name evidence="8" type="ORF">M427DRAFT_137753</name>
</gene>
<dbReference type="SUPFAM" id="SSF51735">
    <property type="entry name" value="NAD(P)-binding Rossmann-fold domains"/>
    <property type="match status" value="1"/>
</dbReference>
<dbReference type="GO" id="GO:0006564">
    <property type="term" value="P:L-serine biosynthetic process"/>
    <property type="evidence" value="ECO:0007669"/>
    <property type="project" value="UniProtKB-ARBA"/>
</dbReference>
<keyword evidence="3" id="KW-0520">NAD</keyword>
<comment type="similarity">
    <text evidence="1 5">Belongs to the D-isomer specific 2-hydroxyacid dehydrogenase family.</text>
</comment>
<dbReference type="GO" id="GO:0047545">
    <property type="term" value="F:(S)-2-hydroxyglutarate dehydrogenase activity"/>
    <property type="evidence" value="ECO:0007669"/>
    <property type="project" value="UniProtKB-ARBA"/>
</dbReference>
<evidence type="ECO:0000259" key="7">
    <source>
        <dbReference type="Pfam" id="PF02826"/>
    </source>
</evidence>
<evidence type="ECO:0000313" key="9">
    <source>
        <dbReference type="Proteomes" id="UP000070544"/>
    </source>
</evidence>
<evidence type="ECO:0000256" key="4">
    <source>
        <dbReference type="ARBA" id="ARBA00029440"/>
    </source>
</evidence>
<dbReference type="PROSITE" id="PS00671">
    <property type="entry name" value="D_2_HYDROXYACID_DH_3"/>
    <property type="match status" value="1"/>
</dbReference>
<dbReference type="PANTHER" id="PTHR10996">
    <property type="entry name" value="2-HYDROXYACID DEHYDROGENASE-RELATED"/>
    <property type="match status" value="1"/>
</dbReference>
<dbReference type="NCBIfam" id="NF008759">
    <property type="entry name" value="PRK11790.1"/>
    <property type="match status" value="1"/>
</dbReference>
<keyword evidence="2 5" id="KW-0560">Oxidoreductase</keyword>
<accession>A0A139A575</accession>